<dbReference type="VEuPathDB" id="CryptoDB:CMU_006070"/>
<feature type="transmembrane region" description="Helical" evidence="2">
    <location>
        <begin position="7"/>
        <end position="24"/>
    </location>
</feature>
<feature type="compositionally biased region" description="Acidic residues" evidence="1">
    <location>
        <begin position="557"/>
        <end position="577"/>
    </location>
</feature>
<dbReference type="AlphaFoldDB" id="B6AHI9"/>
<dbReference type="EMBL" id="DS989734">
    <property type="protein sequence ID" value="EEA07684.1"/>
    <property type="molecule type" value="Genomic_DNA"/>
</dbReference>
<dbReference type="GeneID" id="6997144"/>
<keyword evidence="4" id="KW-1185">Reference proteome</keyword>
<proteinExistence type="predicted"/>
<dbReference type="Proteomes" id="UP000001460">
    <property type="component" value="Unassembled WGS sequence"/>
</dbReference>
<dbReference type="OrthoDB" id="341743at2759"/>
<evidence type="ECO:0000313" key="3">
    <source>
        <dbReference type="EMBL" id="EEA07684.1"/>
    </source>
</evidence>
<keyword evidence="2" id="KW-0812">Transmembrane</keyword>
<keyword evidence="2" id="KW-1133">Transmembrane helix</keyword>
<name>B6AHI9_CRYMR</name>
<keyword evidence="2" id="KW-0472">Membrane</keyword>
<dbReference type="RefSeq" id="XP_002142033.1">
    <property type="nucleotide sequence ID" value="XM_002141997.1"/>
</dbReference>
<evidence type="ECO:0000256" key="2">
    <source>
        <dbReference type="SAM" id="Phobius"/>
    </source>
</evidence>
<reference evidence="3" key="1">
    <citation type="submission" date="2008-06" db="EMBL/GenBank/DDBJ databases">
        <authorList>
            <person name="Lorenzi H."/>
            <person name="Inman J."/>
            <person name="Miller J."/>
            <person name="Schobel S."/>
            <person name="Amedeo P."/>
            <person name="Caler E.V."/>
            <person name="da Silva J."/>
        </authorList>
    </citation>
    <scope>NUCLEOTIDE SEQUENCE [LARGE SCALE GENOMIC DNA]</scope>
    <source>
        <strain evidence="3">RN66</strain>
    </source>
</reference>
<organism evidence="3 4">
    <name type="scientific">Cryptosporidium muris (strain RN66)</name>
    <dbReference type="NCBI Taxonomy" id="441375"/>
    <lineage>
        <taxon>Eukaryota</taxon>
        <taxon>Sar</taxon>
        <taxon>Alveolata</taxon>
        <taxon>Apicomplexa</taxon>
        <taxon>Conoidasida</taxon>
        <taxon>Coccidia</taxon>
        <taxon>Eucoccidiorida</taxon>
        <taxon>Eimeriorina</taxon>
        <taxon>Cryptosporidiidae</taxon>
        <taxon>Cryptosporidium</taxon>
    </lineage>
</organism>
<feature type="region of interest" description="Disordered" evidence="1">
    <location>
        <begin position="551"/>
        <end position="577"/>
    </location>
</feature>
<gene>
    <name evidence="3" type="ORF">CMU_006070</name>
</gene>
<evidence type="ECO:0000256" key="1">
    <source>
        <dbReference type="SAM" id="MobiDB-lite"/>
    </source>
</evidence>
<dbReference type="OMA" id="RYCRENI"/>
<sequence>MHFIKLFYCSVLIIFCIIDSIWLYDIEIDVKPIKKIIKRAKDKVLKKLNTDLKKELVPKDNLSIYPAIVGVFGTGEVARAKAKDVEIFDNKDLLERKNIYILDSIPGWEGIEIPIHYPNIFSELRIPSPITEDSMKVLPAVAIDRFILFAVEECLLPNQFYLRVAFCMFDSLYPYLEGIPSSETMQDILGASLLSINKINSTLAVDVRYCRENIANIADSLLNLHGNQACDDMLLCMYQGTYPILSKSMRCYDFDELILRSYMNKGLNIWYHNDSVKPAEAILWNILKFLHKSSKWKYYSNPNKPFIPIRAFILSLYILHSGTLYAGWPNNLIIHASLAIKSLLVYKKKDLELSKYRIHCISIVRKWLKNVTPKKYVLIAPNLSIIDSISNAACYQAIKTGFVSNHRFDFTNMIEEGFTHVDLLNLQIPIVQIKGGKKLEYMRKYNIGRKPEARRWSHYHKSGKIYDPINYENYKRDDVILNLQDELLLENYTKEKQFKEINQPYLDVLELLETKKNEDKKNYSKKMSDKQSLGTKNRFLGNYKKITPSEISNYDISDTESESESDISFEPELSIEE</sequence>
<accession>B6AHI9</accession>
<protein>
    <submittedName>
        <fullName evidence="3">Uncharacterized protein</fullName>
    </submittedName>
</protein>
<evidence type="ECO:0000313" key="4">
    <source>
        <dbReference type="Proteomes" id="UP000001460"/>
    </source>
</evidence>